<dbReference type="PANTHER" id="PTHR36928">
    <property type="entry name" value="PHOSPHATASE YCDX-RELATED"/>
    <property type="match status" value="1"/>
</dbReference>
<evidence type="ECO:0000313" key="1">
    <source>
        <dbReference type="EMBL" id="PJC28054.1"/>
    </source>
</evidence>
<dbReference type="GO" id="GO:0005829">
    <property type="term" value="C:cytosol"/>
    <property type="evidence" value="ECO:0007669"/>
    <property type="project" value="TreeGrafter"/>
</dbReference>
<dbReference type="EMBL" id="PFSF01000046">
    <property type="protein sequence ID" value="PJC28054.1"/>
    <property type="molecule type" value="Genomic_DNA"/>
</dbReference>
<dbReference type="Proteomes" id="UP000229816">
    <property type="component" value="Unassembled WGS sequence"/>
</dbReference>
<dbReference type="PANTHER" id="PTHR36928:SF1">
    <property type="entry name" value="PHOSPHATASE YCDX-RELATED"/>
    <property type="match status" value="1"/>
</dbReference>
<dbReference type="SUPFAM" id="SSF89550">
    <property type="entry name" value="PHP domain-like"/>
    <property type="match status" value="1"/>
</dbReference>
<accession>A0A2M8ESG3</accession>
<reference evidence="2" key="1">
    <citation type="submission" date="2017-09" db="EMBL/GenBank/DDBJ databases">
        <title>Depth-based differentiation of microbial function through sediment-hosted aquifers and enrichment of novel symbionts in the deep terrestrial subsurface.</title>
        <authorList>
            <person name="Probst A.J."/>
            <person name="Ladd B."/>
            <person name="Jarett J.K."/>
            <person name="Geller-Mcgrath D.E."/>
            <person name="Sieber C.M.K."/>
            <person name="Emerson J.B."/>
            <person name="Anantharaman K."/>
            <person name="Thomas B.C."/>
            <person name="Malmstrom R."/>
            <person name="Stieglmeier M."/>
            <person name="Klingl A."/>
            <person name="Woyke T."/>
            <person name="Ryan C.M."/>
            <person name="Banfield J.F."/>
        </authorList>
    </citation>
    <scope>NUCLEOTIDE SEQUENCE [LARGE SCALE GENOMIC DNA]</scope>
</reference>
<name>A0A2M8ESG3_9BACT</name>
<dbReference type="Gene3D" id="3.20.20.140">
    <property type="entry name" value="Metal-dependent hydrolases"/>
    <property type="match status" value="1"/>
</dbReference>
<dbReference type="GO" id="GO:0042578">
    <property type="term" value="F:phosphoric ester hydrolase activity"/>
    <property type="evidence" value="ECO:0007669"/>
    <property type="project" value="TreeGrafter"/>
</dbReference>
<dbReference type="InterPro" id="IPR016195">
    <property type="entry name" value="Pol/histidinol_Pase-like"/>
</dbReference>
<dbReference type="Pfam" id="PF13263">
    <property type="entry name" value="PHP_C"/>
    <property type="match status" value="1"/>
</dbReference>
<dbReference type="GO" id="GO:0008270">
    <property type="term" value="F:zinc ion binding"/>
    <property type="evidence" value="ECO:0007669"/>
    <property type="project" value="TreeGrafter"/>
</dbReference>
<dbReference type="InterPro" id="IPR050243">
    <property type="entry name" value="PHP_phosphatase"/>
</dbReference>
<protein>
    <recommendedName>
        <fullName evidence="3">PHP domain-containing protein</fullName>
    </recommendedName>
</protein>
<sequence>MAKQKVVIAGIHTKTPYNTSLEDHTLSLINAMKNPFVKIISHPFRKDFKVNVEKIVKAACTTNTLLELNNQVFEEEASNQYFLESYRKMISLCKKYGHPLIIGSDAHLAKGIGKDRGIIAVKNKIGLTDDIVINNREDELKLFLRNDKKHYSFES</sequence>
<organism evidence="1 2">
    <name type="scientific">Candidatus Shapirobacteria bacterium CG_4_9_14_0_2_um_filter_39_11</name>
    <dbReference type="NCBI Taxonomy" id="1974478"/>
    <lineage>
        <taxon>Bacteria</taxon>
        <taxon>Candidatus Shapironibacteriota</taxon>
    </lineage>
</organism>
<dbReference type="AlphaFoldDB" id="A0A2M8ESG3"/>
<comment type="caution">
    <text evidence="1">The sequence shown here is derived from an EMBL/GenBank/DDBJ whole genome shotgun (WGS) entry which is preliminary data.</text>
</comment>
<evidence type="ECO:0000313" key="2">
    <source>
        <dbReference type="Proteomes" id="UP000229816"/>
    </source>
</evidence>
<gene>
    <name evidence="1" type="ORF">CO054_02255</name>
</gene>
<evidence type="ECO:0008006" key="3">
    <source>
        <dbReference type="Google" id="ProtNLM"/>
    </source>
</evidence>
<proteinExistence type="predicted"/>